<keyword evidence="2" id="KW-0012">Acyltransferase</keyword>
<evidence type="ECO:0000259" key="3">
    <source>
        <dbReference type="PROSITE" id="PS51186"/>
    </source>
</evidence>
<organism evidence="4 5">
    <name type="scientific">Paenibacillus nuruki</name>
    <dbReference type="NCBI Taxonomy" id="1886670"/>
    <lineage>
        <taxon>Bacteria</taxon>
        <taxon>Bacillati</taxon>
        <taxon>Bacillota</taxon>
        <taxon>Bacilli</taxon>
        <taxon>Bacillales</taxon>
        <taxon>Paenibacillaceae</taxon>
        <taxon>Paenibacillus</taxon>
    </lineage>
</organism>
<reference evidence="4 5" key="1">
    <citation type="submission" date="2016-08" db="EMBL/GenBank/DDBJ databases">
        <title>Genome sequencing of Paenibacillus sp. TI45-13ar, isolated from Korean traditional nuruk.</title>
        <authorList>
            <person name="Kim S.-J."/>
        </authorList>
    </citation>
    <scope>NUCLEOTIDE SEQUENCE [LARGE SCALE GENOMIC DNA]</scope>
    <source>
        <strain evidence="4 5">TI45-13ar</strain>
    </source>
</reference>
<dbReference type="CDD" id="cd04301">
    <property type="entry name" value="NAT_SF"/>
    <property type="match status" value="1"/>
</dbReference>
<evidence type="ECO:0000256" key="1">
    <source>
        <dbReference type="ARBA" id="ARBA00022679"/>
    </source>
</evidence>
<keyword evidence="1" id="KW-0808">Transferase</keyword>
<dbReference type="Gene3D" id="3.40.630.30">
    <property type="match status" value="1"/>
</dbReference>
<proteinExistence type="predicted"/>
<dbReference type="InterPro" id="IPR000182">
    <property type="entry name" value="GNAT_dom"/>
</dbReference>
<dbReference type="AlphaFoldDB" id="A0A1E3L280"/>
<dbReference type="EMBL" id="MDER01000064">
    <property type="protein sequence ID" value="ODP27275.1"/>
    <property type="molecule type" value="Genomic_DNA"/>
</dbReference>
<dbReference type="PANTHER" id="PTHR43420">
    <property type="entry name" value="ACETYLTRANSFERASE"/>
    <property type="match status" value="1"/>
</dbReference>
<accession>A0A1E3L280</accession>
<dbReference type="Proteomes" id="UP000094578">
    <property type="component" value="Unassembled WGS sequence"/>
</dbReference>
<protein>
    <recommendedName>
        <fullName evidence="3">N-acetyltransferase domain-containing protein</fullName>
    </recommendedName>
</protein>
<dbReference type="RefSeq" id="WP_069328781.1">
    <property type="nucleotide sequence ID" value="NZ_MDER01000064.1"/>
</dbReference>
<dbReference type="SUPFAM" id="SSF55729">
    <property type="entry name" value="Acyl-CoA N-acyltransferases (Nat)"/>
    <property type="match status" value="1"/>
</dbReference>
<gene>
    <name evidence="4" type="ORF">PTI45_03400</name>
</gene>
<name>A0A1E3L280_9BACL</name>
<dbReference type="GO" id="GO:0016747">
    <property type="term" value="F:acyltransferase activity, transferring groups other than amino-acyl groups"/>
    <property type="evidence" value="ECO:0007669"/>
    <property type="project" value="InterPro"/>
</dbReference>
<sequence>MLKLQQLSDILELQALCEKEDHIMLKLNWDMLKNRAPGSVEDFFHYEGKLLIGFLGIYRMGQNIEVCGMTHPLYRRRGVFTKLWEQAVSRGQLVDANQVLLNVPRDSVAGQAWVHTRPVVLQSIEYTLKLDKEHNSLRIDEPESAVLRPFNDSDIPLWIRLDADAFAISEASTTATLANANRSKTRKMLVIEHAGIAVGKIEVDYEGEHSWIYGFVIDPALRGHGIGRSALRQVALAESQAGHSVWLNVVSDNDRALYLYESCGFQHQDIQDYYLYSPPMPEI</sequence>
<keyword evidence="5" id="KW-1185">Reference proteome</keyword>
<dbReference type="Pfam" id="PF00583">
    <property type="entry name" value="Acetyltransf_1"/>
    <property type="match status" value="1"/>
</dbReference>
<feature type="domain" description="N-acetyltransferase" evidence="3">
    <location>
        <begin position="145"/>
        <end position="281"/>
    </location>
</feature>
<dbReference type="STRING" id="1886670.PTI45_03400"/>
<dbReference type="PROSITE" id="PS51186">
    <property type="entry name" value="GNAT"/>
    <property type="match status" value="1"/>
</dbReference>
<dbReference type="InterPro" id="IPR016181">
    <property type="entry name" value="Acyl_CoA_acyltransferase"/>
</dbReference>
<comment type="caution">
    <text evidence="4">The sequence shown here is derived from an EMBL/GenBank/DDBJ whole genome shotgun (WGS) entry which is preliminary data.</text>
</comment>
<evidence type="ECO:0000256" key="2">
    <source>
        <dbReference type="ARBA" id="ARBA00023315"/>
    </source>
</evidence>
<dbReference type="InterPro" id="IPR050680">
    <property type="entry name" value="YpeA/RimI_acetyltransf"/>
</dbReference>
<evidence type="ECO:0000313" key="4">
    <source>
        <dbReference type="EMBL" id="ODP27275.1"/>
    </source>
</evidence>
<evidence type="ECO:0000313" key="5">
    <source>
        <dbReference type="Proteomes" id="UP000094578"/>
    </source>
</evidence>